<dbReference type="EMBL" id="CZQA01000014">
    <property type="protein sequence ID" value="CUS39418.1"/>
    <property type="molecule type" value="Genomic_DNA"/>
</dbReference>
<keyword evidence="3" id="KW-0732">Signal</keyword>
<evidence type="ECO:0000313" key="4">
    <source>
        <dbReference type="EMBL" id="CUS39418.1"/>
    </source>
</evidence>
<reference evidence="4 5" key="1">
    <citation type="submission" date="2015-10" db="EMBL/GenBank/DDBJ databases">
        <authorList>
            <person name="Gilbert D.G."/>
        </authorList>
    </citation>
    <scope>NUCLEOTIDE SEQUENCE [LARGE SCALE GENOMIC DNA]</scope>
    <source>
        <strain evidence="4">COMA1</strain>
    </source>
</reference>
<evidence type="ECO:0000256" key="1">
    <source>
        <dbReference type="SAM" id="Coils"/>
    </source>
</evidence>
<feature type="coiled-coil region" evidence="1">
    <location>
        <begin position="345"/>
        <end position="386"/>
    </location>
</feature>
<dbReference type="Proteomes" id="UP000199032">
    <property type="component" value="Unassembled WGS sequence"/>
</dbReference>
<evidence type="ECO:0000256" key="2">
    <source>
        <dbReference type="SAM" id="MobiDB-lite"/>
    </source>
</evidence>
<accession>A0A0S4LRW0</accession>
<gene>
    <name evidence="4" type="ORF">COMA1_80004</name>
</gene>
<evidence type="ECO:0000313" key="5">
    <source>
        <dbReference type="Proteomes" id="UP000199032"/>
    </source>
</evidence>
<keyword evidence="5" id="KW-1185">Reference proteome</keyword>
<name>A0A0S4LRW0_9BACT</name>
<feature type="compositionally biased region" description="Pro residues" evidence="2">
    <location>
        <begin position="124"/>
        <end position="145"/>
    </location>
</feature>
<keyword evidence="1" id="KW-0175">Coiled coil</keyword>
<sequence length="740" mass="81883">MNRMILACALIVLPALLGADQQKELMIENLTGYAVDVLYITEGKTGYTKHAMIEAGAIMVQPVTPNRTWYFRVLTDGIIGQYTTNANEKQRVILDQHVLDAAGIPAAPQPQQGTRGSTGSLLPQPMPPPTFTKPSVEPTPLPPKSEPSVQKAPPRGALVAWYDGAPPEARAITTNQTKLLNVGEDGLVSEVSSSKGNEAKTTAAFMLKGVPGKKDTYRIQNVYYLDRYLYLDAHATDNAPIRCGPDGETLPTGEWRIEKGQYYYSITNVAIPSLRIGVRGGSAVASAKTYGIEIPPQFADLDASDAEKKKLAFDMADSTAYHAGDAFVLFDVESFRSLLAMAPALEQWGKKMEALEKEREARRAAAQKAKEEAIAREKQRRALAAEPEVMHPFGSDSVGIRLGVGPVFETKEGYKAIKYKFAPNNQTPYLTADLRTSPNDPSKNQKMTLSIHPQIAAWVQDGELYIAIDTDKETSIELRHGSKPSTDMATDGNFYVGHVRMNIMPWEAKEVMIYPATENREVGAGSSADTSKSLNVSAEEILGADISESKGSNFNFQAREYEVSGGRGPAEHEAFGSVQYEWHACGIADKLKTTENCTYATPVDLFDQETLGLRKIPKIAQSMRGLETRTVLKTRIPVSGLSDRQMINIDVAVQLHMVNLVASTKQNTKNKDWNDFKAGFTYVFRPDLWDFDKSFEDQHIIKEAKYKPIGYTHATTLKLQLWIQIEDLKPFMNDKWRFAP</sequence>
<protein>
    <submittedName>
        <fullName evidence="4">Uncharacterized protein</fullName>
    </submittedName>
</protein>
<dbReference type="OrthoDB" id="9817469at2"/>
<dbReference type="RefSeq" id="WP_090751213.1">
    <property type="nucleotide sequence ID" value="NZ_CZQA01000014.1"/>
</dbReference>
<feature type="chain" id="PRO_5006624237" evidence="3">
    <location>
        <begin position="20"/>
        <end position="740"/>
    </location>
</feature>
<feature type="region of interest" description="Disordered" evidence="2">
    <location>
        <begin position="105"/>
        <end position="153"/>
    </location>
</feature>
<evidence type="ECO:0000256" key="3">
    <source>
        <dbReference type="SAM" id="SignalP"/>
    </source>
</evidence>
<proteinExistence type="predicted"/>
<organism evidence="4 5">
    <name type="scientific">Candidatus Nitrospira nitrosa</name>
    <dbReference type="NCBI Taxonomy" id="1742972"/>
    <lineage>
        <taxon>Bacteria</taxon>
        <taxon>Pseudomonadati</taxon>
        <taxon>Nitrospirota</taxon>
        <taxon>Nitrospiria</taxon>
        <taxon>Nitrospirales</taxon>
        <taxon>Nitrospiraceae</taxon>
        <taxon>Nitrospira</taxon>
    </lineage>
</organism>
<dbReference type="AlphaFoldDB" id="A0A0S4LRW0"/>
<feature type="signal peptide" evidence="3">
    <location>
        <begin position="1"/>
        <end position="19"/>
    </location>
</feature>